<protein>
    <submittedName>
        <fullName evidence="6">Cytidylate kinase</fullName>
    </submittedName>
</protein>
<dbReference type="NCBIfam" id="TIGR02173">
    <property type="entry name" value="cyt_kin_arch"/>
    <property type="match status" value="1"/>
</dbReference>
<accession>A0A1N5VZ57</accession>
<sequence length="175" mass="20202">MRITVSGHIGSGKTTVSKILSDLTSYDVYSGGYFFRQMSEDMHVSLEEMNLMAEKDSRTDVTLNNMIRDFLRDHDDIIVESRLAGWISYSAGIPAFRVFLDASREVRIARVSIRENDRNMAEKVVMREESENFRFKEYFGFLMEDKSIYDVVIDTEKGSADEIANEIYRMVFSNA</sequence>
<dbReference type="EMBL" id="LT671858">
    <property type="protein sequence ID" value="SIM77515.1"/>
    <property type="molecule type" value="Genomic_DNA"/>
</dbReference>
<dbReference type="Proteomes" id="UP000195607">
    <property type="component" value="Chromosome I"/>
</dbReference>
<reference evidence="6 7" key="1">
    <citation type="submission" date="2016-04" db="EMBL/GenBank/DDBJ databases">
        <authorList>
            <person name="Evans L.H."/>
            <person name="Alamgir A."/>
            <person name="Owens N."/>
            <person name="Weber N.D."/>
            <person name="Virtaneva K."/>
            <person name="Barbian K."/>
            <person name="Babar A."/>
            <person name="Rosenke K."/>
        </authorList>
    </citation>
    <scope>NUCLEOTIDE SEQUENCE [LARGE SCALE GENOMIC DNA]</scope>
    <source>
        <strain evidence="7">S5(T) (JCM 30642 \VKM B-2941)</strain>
    </source>
</reference>
<evidence type="ECO:0000256" key="4">
    <source>
        <dbReference type="ARBA" id="ARBA00022777"/>
    </source>
</evidence>
<dbReference type="RefSeq" id="WP_148690012.1">
    <property type="nucleotide sequence ID" value="NZ_LT671858.1"/>
</dbReference>
<dbReference type="GO" id="GO:0005524">
    <property type="term" value="F:ATP binding"/>
    <property type="evidence" value="ECO:0007669"/>
    <property type="project" value="UniProtKB-KW"/>
</dbReference>
<dbReference type="AlphaFoldDB" id="A0A1N5VZ57"/>
<evidence type="ECO:0000256" key="2">
    <source>
        <dbReference type="ARBA" id="ARBA00022679"/>
    </source>
</evidence>
<dbReference type="GO" id="GO:0006139">
    <property type="term" value="P:nucleobase-containing compound metabolic process"/>
    <property type="evidence" value="ECO:0007669"/>
    <property type="project" value="InterPro"/>
</dbReference>
<keyword evidence="4 6" id="KW-0418">Kinase</keyword>
<keyword evidence="5" id="KW-0067">ATP-binding</keyword>
<organism evidence="6 7">
    <name type="scientific">Cuniculiplasma divulgatum</name>
    <dbReference type="NCBI Taxonomy" id="1673428"/>
    <lineage>
        <taxon>Archaea</taxon>
        <taxon>Methanobacteriati</taxon>
        <taxon>Thermoplasmatota</taxon>
        <taxon>Thermoplasmata</taxon>
        <taxon>Thermoplasmatales</taxon>
        <taxon>Cuniculiplasmataceae</taxon>
        <taxon>Cuniculiplasma</taxon>
    </lineage>
</organism>
<dbReference type="Pfam" id="PF13189">
    <property type="entry name" value="Cytidylate_kin2"/>
    <property type="match status" value="1"/>
</dbReference>
<evidence type="ECO:0000256" key="5">
    <source>
        <dbReference type="ARBA" id="ARBA00022840"/>
    </source>
</evidence>
<keyword evidence="3" id="KW-0547">Nucleotide-binding</keyword>
<keyword evidence="2" id="KW-0808">Transferase</keyword>
<dbReference type="SUPFAM" id="SSF52540">
    <property type="entry name" value="P-loop containing nucleoside triphosphate hydrolases"/>
    <property type="match status" value="1"/>
</dbReference>
<name>A0A1N5VZ57_9ARCH</name>
<keyword evidence="1" id="KW-0963">Cytoplasm</keyword>
<proteinExistence type="predicted"/>
<dbReference type="Gene3D" id="3.40.50.300">
    <property type="entry name" value="P-loop containing nucleotide triphosphate hydrolases"/>
    <property type="match status" value="1"/>
</dbReference>
<evidence type="ECO:0000313" key="6">
    <source>
        <dbReference type="EMBL" id="SIM77515.1"/>
    </source>
</evidence>
<evidence type="ECO:0000256" key="1">
    <source>
        <dbReference type="ARBA" id="ARBA00022490"/>
    </source>
</evidence>
<dbReference type="GO" id="GO:0016301">
    <property type="term" value="F:kinase activity"/>
    <property type="evidence" value="ECO:0007669"/>
    <property type="project" value="UniProtKB-KW"/>
</dbReference>
<dbReference type="GO" id="GO:0016776">
    <property type="term" value="F:phosphotransferase activity, phosphate group as acceptor"/>
    <property type="evidence" value="ECO:0007669"/>
    <property type="project" value="InterPro"/>
</dbReference>
<evidence type="ECO:0000313" key="7">
    <source>
        <dbReference type="Proteomes" id="UP000195607"/>
    </source>
</evidence>
<evidence type="ECO:0000256" key="3">
    <source>
        <dbReference type="ARBA" id="ARBA00022741"/>
    </source>
</evidence>
<dbReference type="GeneID" id="41588794"/>
<dbReference type="InterPro" id="IPR027417">
    <property type="entry name" value="P-loop_NTPase"/>
</dbReference>
<dbReference type="InterPro" id="IPR011892">
    <property type="entry name" value="Cyt_kin_arch"/>
</dbReference>
<gene>
    <name evidence="6" type="ORF">CSP5_1553</name>
</gene>